<dbReference type="OMA" id="MVSLDNC"/>
<dbReference type="FunFam" id="1.25.70.10:FF:000001">
    <property type="entry name" value="Mitochondrial transcription termination factor-like"/>
    <property type="match status" value="1"/>
</dbReference>
<dbReference type="PANTHER" id="PTHR13068:SF133">
    <property type="entry name" value="MITOCHONDRIAL TRANSCRIPTION TERMINATION FACTOR FAMILY PROTEIN"/>
    <property type="match status" value="1"/>
</dbReference>
<dbReference type="PANTHER" id="PTHR13068">
    <property type="entry name" value="CGI-12 PROTEIN-RELATED"/>
    <property type="match status" value="1"/>
</dbReference>
<dbReference type="Proteomes" id="UP000000226">
    <property type="component" value="Chromosome 6"/>
</dbReference>
<dbReference type="AlphaFoldDB" id="V7BNS7"/>
<dbReference type="InterPro" id="IPR038538">
    <property type="entry name" value="MTERF_sf"/>
</dbReference>
<keyword evidence="2" id="KW-0804">Transcription</keyword>
<evidence type="ECO:0000256" key="1">
    <source>
        <dbReference type="ARBA" id="ARBA00007692"/>
    </source>
</evidence>
<dbReference type="InterPro" id="IPR003690">
    <property type="entry name" value="MTERF"/>
</dbReference>
<sequence>MCHYLDILTISLYRASHYILNSVLCRQEQVHSMVPNFLIQTLSPSFTNHKTTQILFGSLLQHKPNAFLLYFKYFTSSTTFDSESDGNHHKDDTFTVSYLINSCGVSPNLARELSNRVNLKNPDGPNAVIDLLSSYGFSKSQLAKLVENNPKLICANAENTLLPKLKFFRSIGVSDTDLPKIVISGRHMLSRSLEKCLIPRYEILRSVLLDGEKVVRSLKSAPFGFLFGDMKKHLLPNIEFLRQCGVPQASISYLMIHAGTLAYREHSKFVEVVNTAKEIGFNPLRVNFIVAMEVLSKRKTWWESRFEIYERWGWDREMALRVIRKFPAVVKLSEATFTQKMSFLVKEMGCPSEAIAEYPVVVGYNLEKRIIPRFSVIKILKSKGLLENSFPFSSFICINENTFLEKFVVNFQKDLPIVRDVYSSLIKQQSVI</sequence>
<dbReference type="EMBL" id="CM002293">
    <property type="protein sequence ID" value="ESW18236.1"/>
    <property type="molecule type" value="Genomic_DNA"/>
</dbReference>
<dbReference type="SMART" id="SM00733">
    <property type="entry name" value="Mterf"/>
    <property type="match status" value="5"/>
</dbReference>
<keyword evidence="2" id="KW-0805">Transcription regulation</keyword>
<dbReference type="eggNOG" id="KOG1267">
    <property type="taxonomic scope" value="Eukaryota"/>
</dbReference>
<evidence type="ECO:0000313" key="4">
    <source>
        <dbReference type="EMBL" id="ESW18236.1"/>
    </source>
</evidence>
<name>V7BNS7_PHAVU</name>
<organism evidence="4 5">
    <name type="scientific">Phaseolus vulgaris</name>
    <name type="common">Kidney bean</name>
    <name type="synonym">French bean</name>
    <dbReference type="NCBI Taxonomy" id="3885"/>
    <lineage>
        <taxon>Eukaryota</taxon>
        <taxon>Viridiplantae</taxon>
        <taxon>Streptophyta</taxon>
        <taxon>Embryophyta</taxon>
        <taxon>Tracheophyta</taxon>
        <taxon>Spermatophyta</taxon>
        <taxon>Magnoliopsida</taxon>
        <taxon>eudicotyledons</taxon>
        <taxon>Gunneridae</taxon>
        <taxon>Pentapetalae</taxon>
        <taxon>rosids</taxon>
        <taxon>fabids</taxon>
        <taxon>Fabales</taxon>
        <taxon>Fabaceae</taxon>
        <taxon>Papilionoideae</taxon>
        <taxon>50 kb inversion clade</taxon>
        <taxon>NPAAA clade</taxon>
        <taxon>indigoferoid/millettioid clade</taxon>
        <taxon>Phaseoleae</taxon>
        <taxon>Phaseolus</taxon>
    </lineage>
</organism>
<proteinExistence type="inferred from homology"/>
<accession>V7BNS7</accession>
<gene>
    <name evidence="4" type="ORF">PHAVU_006G024200g</name>
</gene>
<dbReference type="GO" id="GO:0006353">
    <property type="term" value="P:DNA-templated transcription termination"/>
    <property type="evidence" value="ECO:0007669"/>
    <property type="project" value="UniProtKB-KW"/>
</dbReference>
<evidence type="ECO:0000256" key="3">
    <source>
        <dbReference type="ARBA" id="ARBA00022946"/>
    </source>
</evidence>
<dbReference type="OrthoDB" id="637682at2759"/>
<comment type="similarity">
    <text evidence="1">Belongs to the mTERF family.</text>
</comment>
<evidence type="ECO:0000313" key="5">
    <source>
        <dbReference type="Proteomes" id="UP000000226"/>
    </source>
</evidence>
<dbReference type="Gramene" id="ESW18236">
    <property type="protein sequence ID" value="ESW18236"/>
    <property type="gene ID" value="PHAVU_006G024200g"/>
</dbReference>
<reference evidence="5" key="1">
    <citation type="journal article" date="2014" name="Nat. Genet.">
        <title>A reference genome for common bean and genome-wide analysis of dual domestications.</title>
        <authorList>
            <person name="Schmutz J."/>
            <person name="McClean P.E."/>
            <person name="Mamidi S."/>
            <person name="Wu G.A."/>
            <person name="Cannon S.B."/>
            <person name="Grimwood J."/>
            <person name="Jenkins J."/>
            <person name="Shu S."/>
            <person name="Song Q."/>
            <person name="Chavarro C."/>
            <person name="Torres-Torres M."/>
            <person name="Geffroy V."/>
            <person name="Moghaddam S.M."/>
            <person name="Gao D."/>
            <person name="Abernathy B."/>
            <person name="Barry K."/>
            <person name="Blair M."/>
            <person name="Brick M.A."/>
            <person name="Chovatia M."/>
            <person name="Gepts P."/>
            <person name="Goodstein D.M."/>
            <person name="Gonzales M."/>
            <person name="Hellsten U."/>
            <person name="Hyten D.L."/>
            <person name="Jia G."/>
            <person name="Kelly J.D."/>
            <person name="Kudrna D."/>
            <person name="Lee R."/>
            <person name="Richard M.M."/>
            <person name="Miklas P.N."/>
            <person name="Osorno J.M."/>
            <person name="Rodrigues J."/>
            <person name="Thareau V."/>
            <person name="Urrea C.A."/>
            <person name="Wang M."/>
            <person name="Yu Y."/>
            <person name="Zhang M."/>
            <person name="Wing R.A."/>
            <person name="Cregan P.B."/>
            <person name="Rokhsar D.S."/>
            <person name="Jackson S.A."/>
        </authorList>
    </citation>
    <scope>NUCLEOTIDE SEQUENCE [LARGE SCALE GENOMIC DNA]</scope>
    <source>
        <strain evidence="5">cv. G19833</strain>
    </source>
</reference>
<keyword evidence="2" id="KW-0806">Transcription termination</keyword>
<dbReference type="GO" id="GO:0003676">
    <property type="term" value="F:nucleic acid binding"/>
    <property type="evidence" value="ECO:0007669"/>
    <property type="project" value="InterPro"/>
</dbReference>
<keyword evidence="5" id="KW-1185">Reference proteome</keyword>
<protein>
    <submittedName>
        <fullName evidence="4">Uncharacterized protein</fullName>
    </submittedName>
</protein>
<dbReference type="Pfam" id="PF02536">
    <property type="entry name" value="mTERF"/>
    <property type="match status" value="1"/>
</dbReference>
<dbReference type="Gene3D" id="1.25.70.10">
    <property type="entry name" value="Transcription termination factor 3, mitochondrial"/>
    <property type="match status" value="1"/>
</dbReference>
<keyword evidence="3" id="KW-0809">Transit peptide</keyword>
<evidence type="ECO:0000256" key="2">
    <source>
        <dbReference type="ARBA" id="ARBA00022472"/>
    </source>
</evidence>